<dbReference type="Proteomes" id="UP000194903">
    <property type="component" value="Unassembled WGS sequence"/>
</dbReference>
<dbReference type="EMBL" id="NHOC01000009">
    <property type="protein sequence ID" value="OUM19909.1"/>
    <property type="molecule type" value="Genomic_DNA"/>
</dbReference>
<keyword evidence="7 10" id="KW-0460">Magnesium</keyword>
<evidence type="ECO:0000256" key="10">
    <source>
        <dbReference type="PIRNR" id="PIRNR006268"/>
    </source>
</evidence>
<organism evidence="13 14">
    <name type="scientific">Butyricicoccus porcorum</name>
    <dbReference type="NCBI Taxonomy" id="1945634"/>
    <lineage>
        <taxon>Bacteria</taxon>
        <taxon>Bacillati</taxon>
        <taxon>Bacillota</taxon>
        <taxon>Clostridia</taxon>
        <taxon>Eubacteriales</taxon>
        <taxon>Butyricicoccaceae</taxon>
        <taxon>Butyricicoccus</taxon>
    </lineage>
</organism>
<dbReference type="EC" id="2.7.1.180" evidence="1 10"/>
<evidence type="ECO:0000256" key="1">
    <source>
        <dbReference type="ARBA" id="ARBA00011955"/>
    </source>
</evidence>
<dbReference type="GO" id="GO:0005886">
    <property type="term" value="C:plasma membrane"/>
    <property type="evidence" value="ECO:0007669"/>
    <property type="project" value="UniProtKB-SubCell"/>
</dbReference>
<comment type="subcellular location">
    <subcellularLocation>
        <location evidence="12">Cell inner membrane</location>
        <topology evidence="12">Lipid-anchor</topology>
        <orientation evidence="12">Periplasmic side</orientation>
    </subcellularLocation>
</comment>
<dbReference type="GO" id="GO:0016740">
    <property type="term" value="F:transferase activity"/>
    <property type="evidence" value="ECO:0007669"/>
    <property type="project" value="UniProtKB-UniRule"/>
</dbReference>
<evidence type="ECO:0000256" key="6">
    <source>
        <dbReference type="ARBA" id="ARBA00022827"/>
    </source>
</evidence>
<dbReference type="InterPro" id="IPR024932">
    <property type="entry name" value="ApbE"/>
</dbReference>
<name>A0A252F2F1_9FIRM</name>
<dbReference type="Pfam" id="PF02424">
    <property type="entry name" value="ApbE"/>
    <property type="match status" value="1"/>
</dbReference>
<evidence type="ECO:0000313" key="14">
    <source>
        <dbReference type="Proteomes" id="UP000194903"/>
    </source>
</evidence>
<evidence type="ECO:0000256" key="2">
    <source>
        <dbReference type="ARBA" id="ARBA00016337"/>
    </source>
</evidence>
<comment type="similarity">
    <text evidence="10 12">Belongs to the ApbE family.</text>
</comment>
<feature type="signal peptide" evidence="12">
    <location>
        <begin position="1"/>
        <end position="20"/>
    </location>
</feature>
<keyword evidence="14" id="KW-1185">Reference proteome</keyword>
<dbReference type="InterPro" id="IPR003374">
    <property type="entry name" value="ApbE-like_sf"/>
</dbReference>
<evidence type="ECO:0000313" key="13">
    <source>
        <dbReference type="EMBL" id="OUM19909.1"/>
    </source>
</evidence>
<gene>
    <name evidence="13" type="ORF">CBW42_10535</name>
</gene>
<evidence type="ECO:0000256" key="11">
    <source>
        <dbReference type="PIRSR" id="PIRSR006268-2"/>
    </source>
</evidence>
<dbReference type="Gene3D" id="3.10.520.10">
    <property type="entry name" value="ApbE-like domains"/>
    <property type="match status" value="1"/>
</dbReference>
<feature type="binding site" evidence="11">
    <location>
        <position position="283"/>
    </location>
    <ligand>
        <name>Mg(2+)</name>
        <dbReference type="ChEBI" id="CHEBI:18420"/>
    </ligand>
</feature>
<keyword evidence="6 10" id="KW-0274">FAD</keyword>
<dbReference type="PROSITE" id="PS51257">
    <property type="entry name" value="PROKAR_LIPOPROTEIN"/>
    <property type="match status" value="1"/>
</dbReference>
<feature type="binding site" evidence="11">
    <location>
        <position position="166"/>
    </location>
    <ligand>
        <name>Mg(2+)</name>
        <dbReference type="ChEBI" id="CHEBI:18420"/>
    </ligand>
</feature>
<evidence type="ECO:0000256" key="8">
    <source>
        <dbReference type="ARBA" id="ARBA00031306"/>
    </source>
</evidence>
<dbReference type="GO" id="GO:0046872">
    <property type="term" value="F:metal ion binding"/>
    <property type="evidence" value="ECO:0007669"/>
    <property type="project" value="UniProtKB-UniRule"/>
</dbReference>
<feature type="chain" id="PRO_5039752544" description="FAD:protein FMN transferase" evidence="12">
    <location>
        <begin position="21"/>
        <end position="334"/>
    </location>
</feature>
<comment type="function">
    <text evidence="12">Flavin transferase that catalyzes the transfer of the FMN moiety of FAD and its covalent binding to the hydroxyl group of a threonine residue in a target flavoprotein.</text>
</comment>
<reference evidence="13 14" key="1">
    <citation type="submission" date="2017-05" db="EMBL/GenBank/DDBJ databases">
        <title>Butyricicoccus porcorum sp. nov. a butyrate-producing bacterium from the swine intestinal tract.</title>
        <authorList>
            <person name="Trachsel J."/>
            <person name="Humphrey S."/>
            <person name="Allen H.K."/>
        </authorList>
    </citation>
    <scope>NUCLEOTIDE SEQUENCE [LARGE SCALE GENOMIC DNA]</scope>
    <source>
        <strain evidence="13">BB10</strain>
    </source>
</reference>
<evidence type="ECO:0000256" key="12">
    <source>
        <dbReference type="RuleBase" id="RU363002"/>
    </source>
</evidence>
<sequence>MKKRWLGAVAAAVLMAAVLAGCGQKEVSQDFYAMDTAMNIRAYGSHAQDAINQCVQYINGLEQDISRTQEDSELYALNHADGKPVELSEQTADVLGQALRLAEETEGCFDPTTAPLSDLWGIGTEQAKVPAQAEIDEALALVGYQRVQLDGTSASLPAGARIDLGGIGKGYAADHVAQLLRDAGIKQAVITLGGNIYVLGEKEDGVPWTVGITDPDNPGDYFATLSVSDTSIVTSGDYERYFEQDGKRYCHIFDPKTGWPAETDLRSVTVVSACSTEADAYTTALFVMGYDRARAFCEEHDIEAIFVRNDQTVYVTDGLRDKFSLTSSEYTYEE</sequence>
<comment type="catalytic activity">
    <reaction evidence="9 10 12">
        <text>L-threonyl-[protein] + FAD = FMN-L-threonyl-[protein] + AMP + H(+)</text>
        <dbReference type="Rhea" id="RHEA:36847"/>
        <dbReference type="Rhea" id="RHEA-COMP:11060"/>
        <dbReference type="Rhea" id="RHEA-COMP:11061"/>
        <dbReference type="ChEBI" id="CHEBI:15378"/>
        <dbReference type="ChEBI" id="CHEBI:30013"/>
        <dbReference type="ChEBI" id="CHEBI:57692"/>
        <dbReference type="ChEBI" id="CHEBI:74257"/>
        <dbReference type="ChEBI" id="CHEBI:456215"/>
        <dbReference type="EC" id="2.7.1.180"/>
    </reaction>
</comment>
<protein>
    <recommendedName>
        <fullName evidence="2 10">FAD:protein FMN transferase</fullName>
        <ecNumber evidence="1 10">2.7.1.180</ecNumber>
    </recommendedName>
    <alternativeName>
        <fullName evidence="8 10">Flavin transferase</fullName>
    </alternativeName>
</protein>
<evidence type="ECO:0000256" key="7">
    <source>
        <dbReference type="ARBA" id="ARBA00022842"/>
    </source>
</evidence>
<dbReference type="PIRSF" id="PIRSF006268">
    <property type="entry name" value="ApbE"/>
    <property type="match status" value="1"/>
</dbReference>
<keyword evidence="12" id="KW-1003">Cell membrane</keyword>
<dbReference type="OrthoDB" id="9778595at2"/>
<comment type="caution">
    <text evidence="13">The sequence shown here is derived from an EMBL/GenBank/DDBJ whole genome shotgun (WGS) entry which is preliminary data.</text>
</comment>
<evidence type="ECO:0000256" key="4">
    <source>
        <dbReference type="ARBA" id="ARBA00022679"/>
    </source>
</evidence>
<dbReference type="PANTHER" id="PTHR30040">
    <property type="entry name" value="THIAMINE BIOSYNTHESIS LIPOPROTEIN APBE"/>
    <property type="match status" value="1"/>
</dbReference>
<keyword evidence="12" id="KW-0997">Cell inner membrane</keyword>
<comment type="cofactor">
    <cofactor evidence="11">
        <name>Mg(2+)</name>
        <dbReference type="ChEBI" id="CHEBI:18420"/>
    </cofactor>
    <cofactor evidence="11">
        <name>Mn(2+)</name>
        <dbReference type="ChEBI" id="CHEBI:29035"/>
    </cofactor>
    <text evidence="11">Magnesium. Can also use manganese.</text>
</comment>
<accession>A0A252F2F1</accession>
<dbReference type="RefSeq" id="WP_087021074.1">
    <property type="nucleotide sequence ID" value="NZ_NHOC01000009.1"/>
</dbReference>
<evidence type="ECO:0000256" key="9">
    <source>
        <dbReference type="ARBA" id="ARBA00048540"/>
    </source>
</evidence>
<keyword evidence="5 10" id="KW-0479">Metal-binding</keyword>
<proteinExistence type="inferred from homology"/>
<feature type="binding site" evidence="11">
    <location>
        <position position="279"/>
    </location>
    <ligand>
        <name>Mg(2+)</name>
        <dbReference type="ChEBI" id="CHEBI:18420"/>
    </ligand>
</feature>
<evidence type="ECO:0000256" key="3">
    <source>
        <dbReference type="ARBA" id="ARBA00022630"/>
    </source>
</evidence>
<keyword evidence="12" id="KW-0472">Membrane</keyword>
<keyword evidence="3 10" id="KW-0285">Flavoprotein</keyword>
<dbReference type="SUPFAM" id="SSF143631">
    <property type="entry name" value="ApbE-like"/>
    <property type="match status" value="1"/>
</dbReference>
<keyword evidence="12" id="KW-0732">Signal</keyword>
<keyword evidence="4 10" id="KW-0808">Transferase</keyword>
<evidence type="ECO:0000256" key="5">
    <source>
        <dbReference type="ARBA" id="ARBA00022723"/>
    </source>
</evidence>
<dbReference type="AlphaFoldDB" id="A0A252F2F1"/>
<keyword evidence="12" id="KW-0449">Lipoprotein</keyword>
<dbReference type="PANTHER" id="PTHR30040:SF2">
    <property type="entry name" value="FAD:PROTEIN FMN TRANSFERASE"/>
    <property type="match status" value="1"/>
</dbReference>